<reference evidence="2 3" key="1">
    <citation type="submission" date="2023-08" db="EMBL/GenBank/DDBJ databases">
        <title>Black Yeasts Isolated from many extreme environments.</title>
        <authorList>
            <person name="Coleine C."/>
            <person name="Stajich J.E."/>
            <person name="Selbmann L."/>
        </authorList>
    </citation>
    <scope>NUCLEOTIDE SEQUENCE [LARGE SCALE GENOMIC DNA]</scope>
    <source>
        <strain evidence="2 3">CCFEE 6328</strain>
    </source>
</reference>
<dbReference type="Proteomes" id="UP001345691">
    <property type="component" value="Unassembled WGS sequence"/>
</dbReference>
<dbReference type="Pfam" id="PF02627">
    <property type="entry name" value="CMD"/>
    <property type="match status" value="2"/>
</dbReference>
<dbReference type="InterPro" id="IPR003779">
    <property type="entry name" value="CMD-like"/>
</dbReference>
<organism evidence="2 3">
    <name type="scientific">Exophiala sideris</name>
    <dbReference type="NCBI Taxonomy" id="1016849"/>
    <lineage>
        <taxon>Eukaryota</taxon>
        <taxon>Fungi</taxon>
        <taxon>Dikarya</taxon>
        <taxon>Ascomycota</taxon>
        <taxon>Pezizomycotina</taxon>
        <taxon>Eurotiomycetes</taxon>
        <taxon>Chaetothyriomycetidae</taxon>
        <taxon>Chaetothyriales</taxon>
        <taxon>Herpotrichiellaceae</taxon>
        <taxon>Exophiala</taxon>
    </lineage>
</organism>
<name>A0ABR0IZL2_9EURO</name>
<comment type="caution">
    <text evidence="2">The sequence shown here is derived from an EMBL/GenBank/DDBJ whole genome shotgun (WGS) entry which is preliminary data.</text>
</comment>
<evidence type="ECO:0000259" key="1">
    <source>
        <dbReference type="Pfam" id="PF02627"/>
    </source>
</evidence>
<proteinExistence type="predicted"/>
<dbReference type="PANTHER" id="PTHR33930:SF2">
    <property type="entry name" value="BLR3452 PROTEIN"/>
    <property type="match status" value="1"/>
</dbReference>
<keyword evidence="3" id="KW-1185">Reference proteome</keyword>
<dbReference type="InterPro" id="IPR029032">
    <property type="entry name" value="AhpD-like"/>
</dbReference>
<accession>A0ABR0IZL2</accession>
<evidence type="ECO:0000313" key="3">
    <source>
        <dbReference type="Proteomes" id="UP001345691"/>
    </source>
</evidence>
<dbReference type="PANTHER" id="PTHR33930">
    <property type="entry name" value="ALKYL HYDROPEROXIDE REDUCTASE AHPD"/>
    <property type="match status" value="1"/>
</dbReference>
<protein>
    <recommendedName>
        <fullName evidence="1">Carboxymuconolactone decarboxylase-like domain-containing protein</fullName>
    </recommendedName>
</protein>
<dbReference type="EMBL" id="JAVRRF010000028">
    <property type="protein sequence ID" value="KAK5052881.1"/>
    <property type="molecule type" value="Genomic_DNA"/>
</dbReference>
<feature type="domain" description="Carboxymuconolactone decarboxylase-like" evidence="1">
    <location>
        <begin position="135"/>
        <end position="198"/>
    </location>
</feature>
<sequence>MSISSAVEDLKQRFIALRGEWNQEWEAVAQMNPVYLEGYLKMRATAQSKNALSPKVQELISVALAAACTHIHETAVKAHTRAALDAGASEAEIFEAIGTPYQLHGDRLRIKDKFVEARGFWPERFTYLLQMDPIFFEAYTEFSSLSTSSKILEPKVRELIICAIDASTTHLHSIGIRVHMRNALNLGASAEEVIQMLELTSLLGMHGVTTSTPLLFQAVRNGQN</sequence>
<dbReference type="Gene3D" id="1.20.1290.10">
    <property type="entry name" value="AhpD-like"/>
    <property type="match status" value="2"/>
</dbReference>
<gene>
    <name evidence="2" type="ORF">LTR69_009707</name>
</gene>
<feature type="domain" description="Carboxymuconolactone decarboxylase-like" evidence="1">
    <location>
        <begin position="35"/>
        <end position="98"/>
    </location>
</feature>
<dbReference type="SUPFAM" id="SSF69118">
    <property type="entry name" value="AhpD-like"/>
    <property type="match status" value="1"/>
</dbReference>
<evidence type="ECO:0000313" key="2">
    <source>
        <dbReference type="EMBL" id="KAK5052881.1"/>
    </source>
</evidence>